<evidence type="ECO:0000313" key="3">
    <source>
        <dbReference type="Proteomes" id="UP001219525"/>
    </source>
</evidence>
<evidence type="ECO:0000313" key="2">
    <source>
        <dbReference type="EMBL" id="KAJ7210804.1"/>
    </source>
</evidence>
<feature type="region of interest" description="Disordered" evidence="1">
    <location>
        <begin position="199"/>
        <end position="220"/>
    </location>
</feature>
<organism evidence="2 3">
    <name type="scientific">Mycena pura</name>
    <dbReference type="NCBI Taxonomy" id="153505"/>
    <lineage>
        <taxon>Eukaryota</taxon>
        <taxon>Fungi</taxon>
        <taxon>Dikarya</taxon>
        <taxon>Basidiomycota</taxon>
        <taxon>Agaricomycotina</taxon>
        <taxon>Agaricomycetes</taxon>
        <taxon>Agaricomycetidae</taxon>
        <taxon>Agaricales</taxon>
        <taxon>Marasmiineae</taxon>
        <taxon>Mycenaceae</taxon>
        <taxon>Mycena</taxon>
    </lineage>
</organism>
<accession>A0AAD6YAV1</accession>
<dbReference type="AlphaFoldDB" id="A0AAD6YAV1"/>
<keyword evidence="3" id="KW-1185">Reference proteome</keyword>
<protein>
    <submittedName>
        <fullName evidence="2">Uncharacterized protein</fullName>
    </submittedName>
</protein>
<dbReference type="Proteomes" id="UP001219525">
    <property type="component" value="Unassembled WGS sequence"/>
</dbReference>
<comment type="caution">
    <text evidence="2">The sequence shown here is derived from an EMBL/GenBank/DDBJ whole genome shotgun (WGS) entry which is preliminary data.</text>
</comment>
<reference evidence="2" key="1">
    <citation type="submission" date="2023-03" db="EMBL/GenBank/DDBJ databases">
        <title>Massive genome expansion in bonnet fungi (Mycena s.s.) driven by repeated elements and novel gene families across ecological guilds.</title>
        <authorList>
            <consortium name="Lawrence Berkeley National Laboratory"/>
            <person name="Harder C.B."/>
            <person name="Miyauchi S."/>
            <person name="Viragh M."/>
            <person name="Kuo A."/>
            <person name="Thoen E."/>
            <person name="Andreopoulos B."/>
            <person name="Lu D."/>
            <person name="Skrede I."/>
            <person name="Drula E."/>
            <person name="Henrissat B."/>
            <person name="Morin E."/>
            <person name="Kohler A."/>
            <person name="Barry K."/>
            <person name="LaButti K."/>
            <person name="Morin E."/>
            <person name="Salamov A."/>
            <person name="Lipzen A."/>
            <person name="Mereny Z."/>
            <person name="Hegedus B."/>
            <person name="Baldrian P."/>
            <person name="Stursova M."/>
            <person name="Weitz H."/>
            <person name="Taylor A."/>
            <person name="Grigoriev I.V."/>
            <person name="Nagy L.G."/>
            <person name="Martin F."/>
            <person name="Kauserud H."/>
        </authorList>
    </citation>
    <scope>NUCLEOTIDE SEQUENCE</scope>
    <source>
        <strain evidence="2">9144</strain>
    </source>
</reference>
<name>A0AAD6YAV1_9AGAR</name>
<gene>
    <name evidence="2" type="ORF">GGX14DRAFT_624945</name>
</gene>
<sequence length="345" mass="37314">MPSVAVGLWHITVMCTQLIRSSKLGTELGLKSVGPRSECKSECLKHPNVTEIHLDAAPRCKLRFNVGPDLLHAPFAVWACQAAHEEPQRPQPRVREHRGVEVCPVEVFQVHHAACEDDRECLERRGGAGEGREKRPIRIPVLWCGLIKADAERAVRDVGQTREVRGEALCYLPCTRMAEMGGPKVQVEGAKRRPECAEVGPDVGQLLGPDPAEPEGADGRRALGNPLENVQARVGIFHAQPDNLQATGGGGGSGSIGSIGSPSGVCASLVCTVTFLSRGSRASKAMRWCHVSRVVSWMSSSVMSWNTATNLVTKSAERFTILVYTLKGWSSKCRTSRGKSDKGNP</sequence>
<evidence type="ECO:0000256" key="1">
    <source>
        <dbReference type="SAM" id="MobiDB-lite"/>
    </source>
</evidence>
<dbReference type="EMBL" id="JARJCW010000027">
    <property type="protein sequence ID" value="KAJ7210804.1"/>
    <property type="molecule type" value="Genomic_DNA"/>
</dbReference>
<proteinExistence type="predicted"/>